<dbReference type="Proteomes" id="UP000319976">
    <property type="component" value="Chromosome"/>
</dbReference>
<dbReference type="AlphaFoldDB" id="A0A517TEG0"/>
<dbReference type="KEGG" id="chya:V22_40280"/>
<proteinExistence type="predicted"/>
<keyword evidence="3" id="KW-1185">Reference proteome</keyword>
<protein>
    <submittedName>
        <fullName evidence="2">Uncharacterized protein</fullName>
    </submittedName>
</protein>
<dbReference type="RefSeq" id="WP_145266134.1">
    <property type="nucleotide sequence ID" value="NZ_CP036316.1"/>
</dbReference>
<feature type="chain" id="PRO_5022208897" evidence="1">
    <location>
        <begin position="22"/>
        <end position="129"/>
    </location>
</feature>
<evidence type="ECO:0000313" key="3">
    <source>
        <dbReference type="Proteomes" id="UP000319976"/>
    </source>
</evidence>
<reference evidence="2 3" key="1">
    <citation type="submission" date="2019-02" db="EMBL/GenBank/DDBJ databases">
        <title>Deep-cultivation of Planctomycetes and their phenomic and genomic characterization uncovers novel biology.</title>
        <authorList>
            <person name="Wiegand S."/>
            <person name="Jogler M."/>
            <person name="Boedeker C."/>
            <person name="Pinto D."/>
            <person name="Vollmers J."/>
            <person name="Rivas-Marin E."/>
            <person name="Kohn T."/>
            <person name="Peeters S.H."/>
            <person name="Heuer A."/>
            <person name="Rast P."/>
            <person name="Oberbeckmann S."/>
            <person name="Bunk B."/>
            <person name="Jeske O."/>
            <person name="Meyerdierks A."/>
            <person name="Storesund J.E."/>
            <person name="Kallscheuer N."/>
            <person name="Luecker S."/>
            <person name="Lage O.M."/>
            <person name="Pohl T."/>
            <person name="Merkel B.J."/>
            <person name="Hornburger P."/>
            <person name="Mueller R.-W."/>
            <person name="Bruemmer F."/>
            <person name="Labrenz M."/>
            <person name="Spormann A.M."/>
            <person name="Op den Camp H."/>
            <person name="Overmann J."/>
            <person name="Amann R."/>
            <person name="Jetten M.S.M."/>
            <person name="Mascher T."/>
            <person name="Medema M.H."/>
            <person name="Devos D.P."/>
            <person name="Kaster A.-K."/>
            <person name="Ovreas L."/>
            <person name="Rohde M."/>
            <person name="Galperin M.Y."/>
            <person name="Jogler C."/>
        </authorList>
    </citation>
    <scope>NUCLEOTIDE SEQUENCE [LARGE SCALE GENOMIC DNA]</scope>
    <source>
        <strain evidence="2 3">V22</strain>
    </source>
</reference>
<evidence type="ECO:0000313" key="2">
    <source>
        <dbReference type="EMBL" id="QDT66757.1"/>
    </source>
</evidence>
<keyword evidence="1" id="KW-0732">Signal</keyword>
<accession>A0A517TEG0</accession>
<dbReference type="EMBL" id="CP036316">
    <property type="protein sequence ID" value="QDT66757.1"/>
    <property type="molecule type" value="Genomic_DNA"/>
</dbReference>
<name>A0A517TEG0_9PLAN</name>
<evidence type="ECO:0000256" key="1">
    <source>
        <dbReference type="SAM" id="SignalP"/>
    </source>
</evidence>
<gene>
    <name evidence="2" type="ORF">V22_40280</name>
</gene>
<sequence length="129" mass="14779" precursor="true">MLKKLFFLVVPFGLLSGVAAADDSIFAELENFDAAAIVELDMEDVDVNFDELSEEAFDINDIATQGDDIAEELCGYFGYGYGYGYGYGCGYRNFGCYNYCYNPCYYSCYTPCYSYYRVCAPIYRSYWCW</sequence>
<organism evidence="2 3">
    <name type="scientific">Calycomorphotria hydatis</name>
    <dbReference type="NCBI Taxonomy" id="2528027"/>
    <lineage>
        <taxon>Bacteria</taxon>
        <taxon>Pseudomonadati</taxon>
        <taxon>Planctomycetota</taxon>
        <taxon>Planctomycetia</taxon>
        <taxon>Planctomycetales</taxon>
        <taxon>Planctomycetaceae</taxon>
        <taxon>Calycomorphotria</taxon>
    </lineage>
</organism>
<feature type="signal peptide" evidence="1">
    <location>
        <begin position="1"/>
        <end position="21"/>
    </location>
</feature>